<evidence type="ECO:0000313" key="1">
    <source>
        <dbReference type="EMBL" id="EYC46167.1"/>
    </source>
</evidence>
<proteinExistence type="predicted"/>
<keyword evidence="2" id="KW-1185">Reference proteome</keyword>
<organism evidence="1 2">
    <name type="scientific">Ancylostoma ceylanicum</name>
    <dbReference type="NCBI Taxonomy" id="53326"/>
    <lineage>
        <taxon>Eukaryota</taxon>
        <taxon>Metazoa</taxon>
        <taxon>Ecdysozoa</taxon>
        <taxon>Nematoda</taxon>
        <taxon>Chromadorea</taxon>
        <taxon>Rhabditida</taxon>
        <taxon>Rhabditina</taxon>
        <taxon>Rhabditomorpha</taxon>
        <taxon>Strongyloidea</taxon>
        <taxon>Ancylostomatidae</taxon>
        <taxon>Ancylostomatinae</taxon>
        <taxon>Ancylostoma</taxon>
    </lineage>
</organism>
<dbReference type="AlphaFoldDB" id="A0A016X3Q3"/>
<accession>A0A016X3Q3</accession>
<reference evidence="2" key="1">
    <citation type="journal article" date="2015" name="Nat. Genet.">
        <title>The genome and transcriptome of the zoonotic hookworm Ancylostoma ceylanicum identify infection-specific gene families.</title>
        <authorList>
            <person name="Schwarz E.M."/>
            <person name="Hu Y."/>
            <person name="Antoshechkin I."/>
            <person name="Miller M.M."/>
            <person name="Sternberg P.W."/>
            <person name="Aroian R.V."/>
        </authorList>
    </citation>
    <scope>NUCLEOTIDE SEQUENCE</scope>
    <source>
        <strain evidence="2">HY135</strain>
    </source>
</reference>
<dbReference type="EMBL" id="JARK01000005">
    <property type="protein sequence ID" value="EYC46167.1"/>
    <property type="molecule type" value="Genomic_DNA"/>
</dbReference>
<evidence type="ECO:0000313" key="2">
    <source>
        <dbReference type="Proteomes" id="UP000024635"/>
    </source>
</evidence>
<protein>
    <submittedName>
        <fullName evidence="1">Uncharacterized protein</fullName>
    </submittedName>
</protein>
<dbReference type="OrthoDB" id="5857369at2759"/>
<dbReference type="Proteomes" id="UP000024635">
    <property type="component" value="Unassembled WGS sequence"/>
</dbReference>
<sequence length="127" mass="14009">MPREGSDDVTRDNWTRRFSKTVLANLVPFRKVVTSDEAKSPPPAAASKVRRRASAAPDVLLAAGAGARQVAAPEISALHKLRQRRRSADRIYALKSNQVRLSTRHAHACRAFYLCVCVCKRSLLSSP</sequence>
<gene>
    <name evidence="1" type="primary">Acey_s0405.g862</name>
    <name evidence="1" type="ORF">Y032_0405g862</name>
</gene>
<name>A0A016X3Q3_9BILA</name>
<comment type="caution">
    <text evidence="1">The sequence shown here is derived from an EMBL/GenBank/DDBJ whole genome shotgun (WGS) entry which is preliminary data.</text>
</comment>